<sequence length="62" mass="6823">MILPRQPPQRPPLVARGRRCREELSGEFCFLKAVSPPQLLLLPITSSPPTATTSSTSNTDVY</sequence>
<proteinExistence type="predicted"/>
<comment type="caution">
    <text evidence="2">The sequence shown here is derived from an EMBL/GenBank/DDBJ whole genome shotgun (WGS) entry which is preliminary data.</text>
</comment>
<protein>
    <submittedName>
        <fullName evidence="2">Uncharacterized protein</fullName>
    </submittedName>
</protein>
<dbReference type="EMBL" id="VSRR010065673">
    <property type="protein sequence ID" value="MPC84531.1"/>
    <property type="molecule type" value="Genomic_DNA"/>
</dbReference>
<feature type="region of interest" description="Disordered" evidence="1">
    <location>
        <begin position="43"/>
        <end position="62"/>
    </location>
</feature>
<name>A0A5B7IGJ0_PORTR</name>
<evidence type="ECO:0000256" key="1">
    <source>
        <dbReference type="SAM" id="MobiDB-lite"/>
    </source>
</evidence>
<gene>
    <name evidence="2" type="ORF">E2C01_079270</name>
</gene>
<reference evidence="2 3" key="1">
    <citation type="submission" date="2019-05" db="EMBL/GenBank/DDBJ databases">
        <title>Another draft genome of Portunus trituberculatus and its Hox gene families provides insights of decapod evolution.</title>
        <authorList>
            <person name="Jeong J.-H."/>
            <person name="Song I."/>
            <person name="Kim S."/>
            <person name="Choi T."/>
            <person name="Kim D."/>
            <person name="Ryu S."/>
            <person name="Kim W."/>
        </authorList>
    </citation>
    <scope>NUCLEOTIDE SEQUENCE [LARGE SCALE GENOMIC DNA]</scope>
    <source>
        <tissue evidence="2">Muscle</tissue>
    </source>
</reference>
<organism evidence="2 3">
    <name type="scientific">Portunus trituberculatus</name>
    <name type="common">Swimming crab</name>
    <name type="synonym">Neptunus trituberculatus</name>
    <dbReference type="NCBI Taxonomy" id="210409"/>
    <lineage>
        <taxon>Eukaryota</taxon>
        <taxon>Metazoa</taxon>
        <taxon>Ecdysozoa</taxon>
        <taxon>Arthropoda</taxon>
        <taxon>Crustacea</taxon>
        <taxon>Multicrustacea</taxon>
        <taxon>Malacostraca</taxon>
        <taxon>Eumalacostraca</taxon>
        <taxon>Eucarida</taxon>
        <taxon>Decapoda</taxon>
        <taxon>Pleocyemata</taxon>
        <taxon>Brachyura</taxon>
        <taxon>Eubrachyura</taxon>
        <taxon>Portunoidea</taxon>
        <taxon>Portunidae</taxon>
        <taxon>Portuninae</taxon>
        <taxon>Portunus</taxon>
    </lineage>
</organism>
<dbReference type="AlphaFoldDB" id="A0A5B7IGJ0"/>
<dbReference type="Proteomes" id="UP000324222">
    <property type="component" value="Unassembled WGS sequence"/>
</dbReference>
<evidence type="ECO:0000313" key="2">
    <source>
        <dbReference type="EMBL" id="MPC84531.1"/>
    </source>
</evidence>
<accession>A0A5B7IGJ0</accession>
<keyword evidence="3" id="KW-1185">Reference proteome</keyword>
<evidence type="ECO:0000313" key="3">
    <source>
        <dbReference type="Proteomes" id="UP000324222"/>
    </source>
</evidence>